<evidence type="ECO:0000313" key="16">
    <source>
        <dbReference type="EMBL" id="KCZ89525.1"/>
    </source>
</evidence>
<comment type="cofactor">
    <cofactor evidence="2">
        <name>[4Fe-4S] cluster</name>
        <dbReference type="ChEBI" id="CHEBI:49883"/>
    </cofactor>
</comment>
<dbReference type="InterPro" id="IPR015931">
    <property type="entry name" value="Acnase/IPM_dHydase_lsu_aba_1/3"/>
</dbReference>
<dbReference type="PRINTS" id="PR00415">
    <property type="entry name" value="ACONITASE"/>
</dbReference>
<gene>
    <name evidence="16" type="ORF">HJO_14947</name>
</gene>
<keyword evidence="16" id="KW-0413">Isomerase</keyword>
<dbReference type="Pfam" id="PF00330">
    <property type="entry name" value="Aconitase"/>
    <property type="match status" value="1"/>
</dbReference>
<evidence type="ECO:0000256" key="5">
    <source>
        <dbReference type="ARBA" id="ARBA00011271"/>
    </source>
</evidence>
<dbReference type="GO" id="GO:0016853">
    <property type="term" value="F:isomerase activity"/>
    <property type="evidence" value="ECO:0007669"/>
    <property type="project" value="UniProtKB-KW"/>
</dbReference>
<evidence type="ECO:0000256" key="8">
    <source>
        <dbReference type="ARBA" id="ARBA00022485"/>
    </source>
</evidence>
<dbReference type="InterPro" id="IPR018136">
    <property type="entry name" value="Aconitase_4Fe-4S_BS"/>
</dbReference>
<dbReference type="PANTHER" id="PTHR43822:SF9">
    <property type="entry name" value="3-ISOPROPYLMALATE DEHYDRATASE"/>
    <property type="match status" value="1"/>
</dbReference>
<dbReference type="InterPro" id="IPR036008">
    <property type="entry name" value="Aconitase_4Fe-4S_dom"/>
</dbReference>
<dbReference type="eggNOG" id="COG0065">
    <property type="taxonomic scope" value="Bacteria"/>
</dbReference>
<comment type="function">
    <text evidence="3">Catalyzes the isomerization between 2-isopropylmalate and 3-isopropylmalate, via the formation of 2-isopropylmaleate.</text>
</comment>
<evidence type="ECO:0000256" key="11">
    <source>
        <dbReference type="ARBA" id="ARBA00023004"/>
    </source>
</evidence>
<evidence type="ECO:0000256" key="4">
    <source>
        <dbReference type="ARBA" id="ARBA00004729"/>
    </source>
</evidence>
<dbReference type="PATRIC" id="fig|1280950.3.peg.3001"/>
<comment type="subunit">
    <text evidence="5">Heterodimer of LeuC and LeuD.</text>
</comment>
<evidence type="ECO:0000256" key="6">
    <source>
        <dbReference type="ARBA" id="ARBA00011998"/>
    </source>
</evidence>
<evidence type="ECO:0000256" key="2">
    <source>
        <dbReference type="ARBA" id="ARBA00001966"/>
    </source>
</evidence>
<name>A0A059FFY2_9PROT</name>
<evidence type="ECO:0000256" key="1">
    <source>
        <dbReference type="ARBA" id="ARBA00000491"/>
    </source>
</evidence>
<dbReference type="Proteomes" id="UP000025171">
    <property type="component" value="Unassembled WGS sequence"/>
</dbReference>
<dbReference type="NCBIfam" id="NF009116">
    <property type="entry name" value="PRK12466.1"/>
    <property type="match status" value="1"/>
</dbReference>
<sequence>MPQTLFDKIWDAHTIASGAGEAALVAIDFVFLHERTGAVALNSLQKAGREIRHPSRVFCTVDHIVSNAPERSESDARSPGGDVFIRETRAAAQRTGINFFDVMDPRQGIVHVIAPELGIVQPGATLVCPDSHTCSLGAFGAMAWGIGSSEAEHALATGTVRVAKPKQMRIRIEGQLGAGVSAKDLALHLIQVHGADGGQRMAIEFAGSTIRNMSVESRLTLCNLAVEFAAFTALIAPDAVTIDYLSGREFAPTGHVWHLARESWGKLRSDADAVFDAEIEIDAADVPPVVTWGTSPAQACSVRSGVPEIAALPAPAQASALKAMAYMGLSPGTAVMGLPVDGAFIGSCTNGRLEDLRAAASILRGRTVAPGVRAVCVPGSQSVRVDAEAEGLDKVFRDAGFSWGAPGCAMCFYAGGETFAPEARVMSSTNRNFEGRQGPGVRTHLASPAMVAAAAVSGCITDCRDVPGKAAT</sequence>
<dbReference type="EC" id="4.2.1.33" evidence="6"/>
<keyword evidence="14" id="KW-0100">Branched-chain amino acid biosynthesis</keyword>
<keyword evidence="9" id="KW-0028">Amino-acid biosynthesis</keyword>
<dbReference type="EMBL" id="ARYK01000008">
    <property type="protein sequence ID" value="KCZ89525.1"/>
    <property type="molecule type" value="Genomic_DNA"/>
</dbReference>
<evidence type="ECO:0000256" key="7">
    <source>
        <dbReference type="ARBA" id="ARBA00022430"/>
    </source>
</evidence>
<evidence type="ECO:0000313" key="17">
    <source>
        <dbReference type="Proteomes" id="UP000025171"/>
    </source>
</evidence>
<evidence type="ECO:0000256" key="14">
    <source>
        <dbReference type="ARBA" id="ARBA00023304"/>
    </source>
</evidence>
<keyword evidence="12" id="KW-0411">Iron-sulfur</keyword>
<evidence type="ECO:0000256" key="3">
    <source>
        <dbReference type="ARBA" id="ARBA00002695"/>
    </source>
</evidence>
<keyword evidence="10" id="KW-0479">Metal-binding</keyword>
<keyword evidence="17" id="KW-1185">Reference proteome</keyword>
<comment type="catalytic activity">
    <reaction evidence="1">
        <text>(2R,3S)-3-isopropylmalate = (2S)-2-isopropylmalate</text>
        <dbReference type="Rhea" id="RHEA:32287"/>
        <dbReference type="ChEBI" id="CHEBI:1178"/>
        <dbReference type="ChEBI" id="CHEBI:35121"/>
        <dbReference type="EC" id="4.2.1.33"/>
    </reaction>
</comment>
<protein>
    <recommendedName>
        <fullName evidence="6">3-isopropylmalate dehydratase</fullName>
        <ecNumber evidence="6">4.2.1.33</ecNumber>
    </recommendedName>
</protein>
<dbReference type="PROSITE" id="PS00450">
    <property type="entry name" value="ACONITASE_1"/>
    <property type="match status" value="1"/>
</dbReference>
<proteinExistence type="predicted"/>
<dbReference type="InterPro" id="IPR050067">
    <property type="entry name" value="IPM_dehydratase_rel_enz"/>
</dbReference>
<organism evidence="16 17">
    <name type="scientific">Hyphomonas johnsonii MHS-2</name>
    <dbReference type="NCBI Taxonomy" id="1280950"/>
    <lineage>
        <taxon>Bacteria</taxon>
        <taxon>Pseudomonadati</taxon>
        <taxon>Pseudomonadota</taxon>
        <taxon>Alphaproteobacteria</taxon>
        <taxon>Hyphomonadales</taxon>
        <taxon>Hyphomonadaceae</taxon>
        <taxon>Hyphomonas</taxon>
    </lineage>
</organism>
<dbReference type="STRING" id="1280950.HJO_14947"/>
<reference evidence="16 17" key="1">
    <citation type="journal article" date="2014" name="Antonie Van Leeuwenhoek">
        <title>Hyphomonas beringensis sp. nov. and Hyphomonas chukchiensis sp. nov., isolated from surface seawater of the Bering Sea and Chukchi Sea.</title>
        <authorList>
            <person name="Li C."/>
            <person name="Lai Q."/>
            <person name="Li G."/>
            <person name="Dong C."/>
            <person name="Wang J."/>
            <person name="Liao Y."/>
            <person name="Shao Z."/>
        </authorList>
    </citation>
    <scope>NUCLEOTIDE SEQUENCE [LARGE SCALE GENOMIC DNA]</scope>
    <source>
        <strain evidence="16 17">MHS-2</strain>
    </source>
</reference>
<dbReference type="GO" id="GO:0003861">
    <property type="term" value="F:3-isopropylmalate dehydratase activity"/>
    <property type="evidence" value="ECO:0007669"/>
    <property type="project" value="UniProtKB-EC"/>
</dbReference>
<dbReference type="InterPro" id="IPR001030">
    <property type="entry name" value="Acoase/IPM_deHydtase_lsu_aba"/>
</dbReference>
<dbReference type="GO" id="GO:0051539">
    <property type="term" value="F:4 iron, 4 sulfur cluster binding"/>
    <property type="evidence" value="ECO:0007669"/>
    <property type="project" value="UniProtKB-KW"/>
</dbReference>
<evidence type="ECO:0000256" key="9">
    <source>
        <dbReference type="ARBA" id="ARBA00022605"/>
    </source>
</evidence>
<dbReference type="GO" id="GO:0046872">
    <property type="term" value="F:metal ion binding"/>
    <property type="evidence" value="ECO:0007669"/>
    <property type="project" value="UniProtKB-KW"/>
</dbReference>
<comment type="caution">
    <text evidence="16">The sequence shown here is derived from an EMBL/GenBank/DDBJ whole genome shotgun (WGS) entry which is preliminary data.</text>
</comment>
<dbReference type="RefSeq" id="WP_035618407.1">
    <property type="nucleotide sequence ID" value="NZ_ARYK01000008.1"/>
</dbReference>
<keyword evidence="7" id="KW-0432">Leucine biosynthesis</keyword>
<dbReference type="PANTHER" id="PTHR43822">
    <property type="entry name" value="HOMOACONITASE, MITOCHONDRIAL-RELATED"/>
    <property type="match status" value="1"/>
</dbReference>
<dbReference type="NCBIfam" id="NF004016">
    <property type="entry name" value="PRK05478.1"/>
    <property type="match status" value="1"/>
</dbReference>
<keyword evidence="13 16" id="KW-0456">Lyase</keyword>
<keyword evidence="8" id="KW-0004">4Fe-4S</keyword>
<evidence type="ECO:0000256" key="10">
    <source>
        <dbReference type="ARBA" id="ARBA00022723"/>
    </source>
</evidence>
<keyword evidence="11" id="KW-0408">Iron</keyword>
<feature type="domain" description="Aconitase/3-isopropylmalate dehydratase large subunit alpha/beta/alpha" evidence="15">
    <location>
        <begin position="7"/>
        <end position="458"/>
    </location>
</feature>
<evidence type="ECO:0000256" key="13">
    <source>
        <dbReference type="ARBA" id="ARBA00023239"/>
    </source>
</evidence>
<dbReference type="SUPFAM" id="SSF53732">
    <property type="entry name" value="Aconitase iron-sulfur domain"/>
    <property type="match status" value="1"/>
</dbReference>
<evidence type="ECO:0000259" key="15">
    <source>
        <dbReference type="Pfam" id="PF00330"/>
    </source>
</evidence>
<dbReference type="AlphaFoldDB" id="A0A059FFY2"/>
<comment type="pathway">
    <text evidence="4">Amino-acid biosynthesis; L-leucine biosynthesis; L-leucine from 3-methyl-2-oxobutanoate: step 2/4.</text>
</comment>
<dbReference type="Gene3D" id="3.30.499.10">
    <property type="entry name" value="Aconitase, domain 3"/>
    <property type="match status" value="2"/>
</dbReference>
<dbReference type="GO" id="GO:0009098">
    <property type="term" value="P:L-leucine biosynthetic process"/>
    <property type="evidence" value="ECO:0007669"/>
    <property type="project" value="UniProtKB-KW"/>
</dbReference>
<accession>A0A059FFY2</accession>
<evidence type="ECO:0000256" key="12">
    <source>
        <dbReference type="ARBA" id="ARBA00023014"/>
    </source>
</evidence>
<dbReference type="OrthoDB" id="9802769at2"/>